<dbReference type="GO" id="GO:0000981">
    <property type="term" value="F:DNA-binding transcription factor activity, RNA polymerase II-specific"/>
    <property type="evidence" value="ECO:0007669"/>
    <property type="project" value="InterPro"/>
</dbReference>
<dbReference type="SMART" id="SM00066">
    <property type="entry name" value="GAL4"/>
    <property type="match status" value="1"/>
</dbReference>
<dbReference type="PROSITE" id="PS00463">
    <property type="entry name" value="ZN2_CY6_FUNGAL_1"/>
    <property type="match status" value="1"/>
</dbReference>
<evidence type="ECO:0000313" key="4">
    <source>
        <dbReference type="EMBL" id="CAI6088418.1"/>
    </source>
</evidence>
<dbReference type="Proteomes" id="UP001160390">
    <property type="component" value="Unassembled WGS sequence"/>
</dbReference>
<dbReference type="SUPFAM" id="SSF57701">
    <property type="entry name" value="Zn2/Cys6 DNA-binding domain"/>
    <property type="match status" value="1"/>
</dbReference>
<reference evidence="4" key="1">
    <citation type="submission" date="2023-01" db="EMBL/GenBank/DDBJ databases">
        <authorList>
            <person name="Piombo E."/>
        </authorList>
    </citation>
    <scope>NUCLEOTIDE SEQUENCE</scope>
</reference>
<name>A0AA35M0Y0_9HYPO</name>
<evidence type="ECO:0000313" key="5">
    <source>
        <dbReference type="Proteomes" id="UP001160390"/>
    </source>
</evidence>
<feature type="domain" description="Zn(2)-C6 fungal-type" evidence="3">
    <location>
        <begin position="100"/>
        <end position="130"/>
    </location>
</feature>
<dbReference type="InterPro" id="IPR036864">
    <property type="entry name" value="Zn2-C6_fun-type_DNA-bd_sf"/>
</dbReference>
<feature type="region of interest" description="Disordered" evidence="2">
    <location>
        <begin position="145"/>
        <end position="177"/>
    </location>
</feature>
<evidence type="ECO:0000259" key="3">
    <source>
        <dbReference type="PROSITE" id="PS50048"/>
    </source>
</evidence>
<dbReference type="InterPro" id="IPR001138">
    <property type="entry name" value="Zn2Cys6_DnaBD"/>
</dbReference>
<organism evidence="4 5">
    <name type="scientific">Clonostachys chloroleuca</name>
    <dbReference type="NCBI Taxonomy" id="1926264"/>
    <lineage>
        <taxon>Eukaryota</taxon>
        <taxon>Fungi</taxon>
        <taxon>Dikarya</taxon>
        <taxon>Ascomycota</taxon>
        <taxon>Pezizomycotina</taxon>
        <taxon>Sordariomycetes</taxon>
        <taxon>Hypocreomycetidae</taxon>
        <taxon>Hypocreales</taxon>
        <taxon>Bionectriaceae</taxon>
        <taxon>Clonostachys</taxon>
    </lineage>
</organism>
<evidence type="ECO:0000256" key="2">
    <source>
        <dbReference type="SAM" id="MobiDB-lite"/>
    </source>
</evidence>
<dbReference type="GO" id="GO:0008270">
    <property type="term" value="F:zinc ion binding"/>
    <property type="evidence" value="ECO:0007669"/>
    <property type="project" value="InterPro"/>
</dbReference>
<dbReference type="EMBL" id="CABFNP030000823">
    <property type="protein sequence ID" value="CAI6088418.1"/>
    <property type="molecule type" value="Genomic_DNA"/>
</dbReference>
<protein>
    <recommendedName>
        <fullName evidence="3">Zn(2)-C6 fungal-type domain-containing protein</fullName>
    </recommendedName>
</protein>
<dbReference type="Pfam" id="PF00172">
    <property type="entry name" value="Zn_clus"/>
    <property type="match status" value="1"/>
</dbReference>
<dbReference type="InterPro" id="IPR046670">
    <property type="entry name" value="DUF6540"/>
</dbReference>
<gene>
    <name evidence="4" type="ORF">CCHLO57077_00010871</name>
</gene>
<keyword evidence="1" id="KW-0539">Nucleus</keyword>
<dbReference type="CDD" id="cd00067">
    <property type="entry name" value="GAL4"/>
    <property type="match status" value="1"/>
</dbReference>
<dbReference type="AlphaFoldDB" id="A0AA35M0Y0"/>
<evidence type="ECO:0000256" key="1">
    <source>
        <dbReference type="ARBA" id="ARBA00023242"/>
    </source>
</evidence>
<proteinExistence type="predicted"/>
<dbReference type="PROSITE" id="PS50048">
    <property type="entry name" value="ZN2_CY6_FUNGAL_2"/>
    <property type="match status" value="1"/>
</dbReference>
<keyword evidence="5" id="KW-1185">Reference proteome</keyword>
<accession>A0AA35M0Y0</accession>
<dbReference type="Gene3D" id="4.10.240.10">
    <property type="entry name" value="Zn(2)-C6 fungal-type DNA-binding domain"/>
    <property type="match status" value="1"/>
</dbReference>
<comment type="caution">
    <text evidence="4">The sequence shown here is derived from an EMBL/GenBank/DDBJ whole genome shotgun (WGS) entry which is preliminary data.</text>
</comment>
<dbReference type="Pfam" id="PF20174">
    <property type="entry name" value="DUF6540"/>
    <property type="match status" value="1"/>
</dbReference>
<sequence>MSTQDVAKHPVWRAYFPAHLGTTFGIFIQTQTAKIGTLIQFRGAIELPNGMRHEKVDNYNLDESRSLLRKERLGNTKEDCFLVVSTRKFFYMGRRSKQKSCFACAKDRRRCDRTIPSCARCIDREVMCAYPLAVQHRSSRSALSSHNVLDAGPSNDADSRFSLSTEPHDQVGTDVPAETTHHNLPAAASTTLLNPPPPLSKDLRWFTHSSTWVIAYHHDMPRSFPSPESFSNFIRGLQSWLTRFQRKGHNPFIHRQLYPARAIPDCIQDAYSAIAVSQGGSPENENMVDGITSSYVSKLLSSQLALTGQPLHVVTTQDHLARTQALLIYFLLALASSSISRQSQGENFVSTLHRWKMDLWASANQDANLAQFFPCTLMTSSEESQAESDRISHLHQAFITCESIRRTWLLCSIAIGVYRSLKGDWTTSCGGDISFTARAGLWDAPSSAHWATVARKADPLFGYSLKSEALANRSVQASEVDEFAHHLFTLMWGADRVENWFIRMPADI</sequence>